<accession>K6WD71</accession>
<reference evidence="1 2" key="1">
    <citation type="submission" date="2012-08" db="EMBL/GenBank/DDBJ databases">
        <title>Whole genome shotgun sequence of Gordonia rhizosphera NBRC 16068.</title>
        <authorList>
            <person name="Takarada H."/>
            <person name="Isaki S."/>
            <person name="Hosoyama A."/>
            <person name="Tsuchikane K."/>
            <person name="Katsumata H."/>
            <person name="Baba S."/>
            <person name="Ohji S."/>
            <person name="Yamazaki S."/>
            <person name="Fujita N."/>
        </authorList>
    </citation>
    <scope>NUCLEOTIDE SEQUENCE [LARGE SCALE GENOMIC DNA]</scope>
    <source>
        <strain evidence="1 2">NBRC 16068</strain>
    </source>
</reference>
<gene>
    <name evidence="1" type="ORF">GORHZ_085_00040</name>
</gene>
<evidence type="ECO:0000313" key="2">
    <source>
        <dbReference type="Proteomes" id="UP000008363"/>
    </source>
</evidence>
<name>K6WD71_9ACTN</name>
<sequence length="126" mass="13414">MTTTRGAVAFGLLDCECFGGLGCEGGGVEVWDLPQCGDDVVEHPANPDRRVGQVDDDMAGWVQRGCRGADRDGLARTDLTGDHPDRVLIHAPGDAGDRFGVTGVAVQHRRCEVAAERHPSETVMCL</sequence>
<comment type="caution">
    <text evidence="1">The sequence shown here is derived from an EMBL/GenBank/DDBJ whole genome shotgun (WGS) entry which is preliminary data.</text>
</comment>
<keyword evidence="2" id="KW-1185">Reference proteome</keyword>
<dbReference type="Proteomes" id="UP000008363">
    <property type="component" value="Unassembled WGS sequence"/>
</dbReference>
<protein>
    <submittedName>
        <fullName evidence="1">Uncharacterized protein</fullName>
    </submittedName>
</protein>
<evidence type="ECO:0000313" key="1">
    <source>
        <dbReference type="EMBL" id="GAB90137.1"/>
    </source>
</evidence>
<dbReference type="AlphaFoldDB" id="K6WD71"/>
<organism evidence="1 2">
    <name type="scientific">Gordonia rhizosphera NBRC 16068</name>
    <dbReference type="NCBI Taxonomy" id="1108045"/>
    <lineage>
        <taxon>Bacteria</taxon>
        <taxon>Bacillati</taxon>
        <taxon>Actinomycetota</taxon>
        <taxon>Actinomycetes</taxon>
        <taxon>Mycobacteriales</taxon>
        <taxon>Gordoniaceae</taxon>
        <taxon>Gordonia</taxon>
    </lineage>
</organism>
<proteinExistence type="predicted"/>
<dbReference type="EMBL" id="BAHC01000085">
    <property type="protein sequence ID" value="GAB90137.1"/>
    <property type="molecule type" value="Genomic_DNA"/>
</dbReference>